<dbReference type="Proteomes" id="UP000197138">
    <property type="component" value="Unassembled WGS sequence"/>
</dbReference>
<dbReference type="AlphaFoldDB" id="A0A218XN33"/>
<reference evidence="2" key="1">
    <citation type="journal article" date="2017" name="Plant J.">
        <title>The pomegranate (Punica granatum L.) genome and the genomics of punicalagin biosynthesis.</title>
        <authorList>
            <person name="Qin G."/>
            <person name="Xu C."/>
            <person name="Ming R."/>
            <person name="Tang H."/>
            <person name="Guyot R."/>
            <person name="Kramer E.M."/>
            <person name="Hu Y."/>
            <person name="Yi X."/>
            <person name="Qi Y."/>
            <person name="Xu X."/>
            <person name="Gao Z."/>
            <person name="Pan H."/>
            <person name="Jian J."/>
            <person name="Tian Y."/>
            <person name="Yue Z."/>
            <person name="Xu Y."/>
        </authorList>
    </citation>
    <scope>NUCLEOTIDE SEQUENCE [LARGE SCALE GENOMIC DNA]</scope>
    <source>
        <strain evidence="2">cv. Dabenzi</strain>
    </source>
</reference>
<gene>
    <name evidence="1" type="ORF">CDL15_Pgr010903</name>
</gene>
<name>A0A218XN33_PUNGR</name>
<comment type="caution">
    <text evidence="1">The sequence shown here is derived from an EMBL/GenBank/DDBJ whole genome shotgun (WGS) entry which is preliminary data.</text>
</comment>
<proteinExistence type="predicted"/>
<protein>
    <submittedName>
        <fullName evidence="1">Uncharacterized protein</fullName>
    </submittedName>
</protein>
<evidence type="ECO:0000313" key="2">
    <source>
        <dbReference type="Proteomes" id="UP000197138"/>
    </source>
</evidence>
<sequence length="91" mass="10270">MIGSGRNYRNGVELQRIVVGSNQIDQRKGRLPTPLTTLELIKGREAPPQIVKEAAIEEPTVEELVDVKEAGESYLEEETVTEGHDRVWNWV</sequence>
<organism evidence="1 2">
    <name type="scientific">Punica granatum</name>
    <name type="common">Pomegranate</name>
    <dbReference type="NCBI Taxonomy" id="22663"/>
    <lineage>
        <taxon>Eukaryota</taxon>
        <taxon>Viridiplantae</taxon>
        <taxon>Streptophyta</taxon>
        <taxon>Embryophyta</taxon>
        <taxon>Tracheophyta</taxon>
        <taxon>Spermatophyta</taxon>
        <taxon>Magnoliopsida</taxon>
        <taxon>eudicotyledons</taxon>
        <taxon>Gunneridae</taxon>
        <taxon>Pentapetalae</taxon>
        <taxon>rosids</taxon>
        <taxon>malvids</taxon>
        <taxon>Myrtales</taxon>
        <taxon>Lythraceae</taxon>
        <taxon>Punica</taxon>
    </lineage>
</organism>
<dbReference type="EMBL" id="MTKT01001090">
    <property type="protein sequence ID" value="OWM86079.1"/>
    <property type="molecule type" value="Genomic_DNA"/>
</dbReference>
<accession>A0A218XN33</accession>
<evidence type="ECO:0000313" key="1">
    <source>
        <dbReference type="EMBL" id="OWM86079.1"/>
    </source>
</evidence>